<keyword evidence="1" id="KW-0812">Transmembrane</keyword>
<name>A0A174MR68_FLAPL</name>
<gene>
    <name evidence="2" type="ORF">ERS852411_03050</name>
</gene>
<evidence type="ECO:0000256" key="1">
    <source>
        <dbReference type="SAM" id="Phobius"/>
    </source>
</evidence>
<evidence type="ECO:0000313" key="2">
    <source>
        <dbReference type="EMBL" id="CUP36858.1"/>
    </source>
</evidence>
<dbReference type="AlphaFoldDB" id="A0A174MR68"/>
<reference evidence="2 3" key="1">
    <citation type="submission" date="2015-09" db="EMBL/GenBank/DDBJ databases">
        <authorList>
            <consortium name="Pathogen Informatics"/>
        </authorList>
    </citation>
    <scope>NUCLEOTIDE SEQUENCE [LARGE SCALE GENOMIC DNA]</scope>
    <source>
        <strain evidence="2 3">2789STDY5608854</strain>
    </source>
</reference>
<protein>
    <submittedName>
        <fullName evidence="2">Uncharacterized protein</fullName>
    </submittedName>
</protein>
<keyword evidence="1" id="KW-1133">Transmembrane helix</keyword>
<evidence type="ECO:0000313" key="3">
    <source>
        <dbReference type="Proteomes" id="UP000095746"/>
    </source>
</evidence>
<feature type="transmembrane region" description="Helical" evidence="1">
    <location>
        <begin position="221"/>
        <end position="241"/>
    </location>
</feature>
<organism evidence="2 3">
    <name type="scientific">Flavonifractor plautii</name>
    <name type="common">Fusobacterium plautii</name>
    <dbReference type="NCBI Taxonomy" id="292800"/>
    <lineage>
        <taxon>Bacteria</taxon>
        <taxon>Bacillati</taxon>
        <taxon>Bacillota</taxon>
        <taxon>Clostridia</taxon>
        <taxon>Eubacteriales</taxon>
        <taxon>Oscillospiraceae</taxon>
        <taxon>Flavonifractor</taxon>
    </lineage>
</organism>
<proteinExistence type="predicted"/>
<dbReference type="EMBL" id="CYZT01000332">
    <property type="protein sequence ID" value="CUP36858.1"/>
    <property type="molecule type" value="Genomic_DNA"/>
</dbReference>
<keyword evidence="1" id="KW-0472">Membrane</keyword>
<feature type="transmembrane region" description="Helical" evidence="1">
    <location>
        <begin position="94"/>
        <end position="115"/>
    </location>
</feature>
<sequence length="289" mass="29657">MLVVQIAAAAGVVVKDHIVQIGAGLLHAGLVERVRLEVDGGTVAGLELHGNVGAPGIAHPNDQLAGELVAVVRPALKGDGDRPFKIALGYEGQIVDLVVADFLVLVNLLLIPLVIVPVEGALPGGGQLGEPDPSHLGTAGLVVDELVEVVIVEVHRVVDVHIVRHVAPGGAAAPAAAHLDDQVAVELIPGVRPALEGQGNRPLIIPLGHKGQVVDLVPVELLFLLYFAFTGVAIVVVEGALAGGGQVGEEDVIDLGAVRLVVGIVVKIVHVQIHGVVDIHLIGHFAVRG</sequence>
<dbReference type="Proteomes" id="UP000095746">
    <property type="component" value="Unassembled WGS sequence"/>
</dbReference>
<accession>A0A174MR68</accession>